<dbReference type="InParanoid" id="A8P3C0"/>
<gene>
    <name evidence="2" type="ORF">CC1G_10760</name>
</gene>
<sequence length="152" mass="17669">MSSAQLYNDWHDEDGKPAPPPPLPVCLKEPPLYTSNPGKVHPKVFAIPLLTSDILRFMNKFLPKDRSNNVDKHYVFTERFWEFTPDGVDRLAYIVVPLKEGRLWYPLGLVIGSNLNEEDMQQARDEALVKQVQEILEVKTQPAWYHYRNPDH</sequence>
<dbReference type="RefSeq" id="XP_001838518.1">
    <property type="nucleotide sequence ID" value="XM_001838466.1"/>
</dbReference>
<dbReference type="KEGG" id="cci:CC1G_10760"/>
<evidence type="ECO:0000313" key="2">
    <source>
        <dbReference type="EMBL" id="EAU83319.1"/>
    </source>
</evidence>
<keyword evidence="3" id="KW-1185">Reference proteome</keyword>
<accession>A8P3C0</accession>
<feature type="region of interest" description="Disordered" evidence="1">
    <location>
        <begin position="1"/>
        <end position="22"/>
    </location>
</feature>
<comment type="caution">
    <text evidence="2">The sequence shown here is derived from an EMBL/GenBank/DDBJ whole genome shotgun (WGS) entry which is preliminary data.</text>
</comment>
<dbReference type="AlphaFoldDB" id="A8P3C0"/>
<proteinExistence type="predicted"/>
<dbReference type="Proteomes" id="UP000001861">
    <property type="component" value="Unassembled WGS sequence"/>
</dbReference>
<dbReference type="GeneID" id="6015110"/>
<dbReference type="EMBL" id="AACS02000004">
    <property type="protein sequence ID" value="EAU83319.1"/>
    <property type="molecule type" value="Genomic_DNA"/>
</dbReference>
<evidence type="ECO:0000313" key="3">
    <source>
        <dbReference type="Proteomes" id="UP000001861"/>
    </source>
</evidence>
<protein>
    <submittedName>
        <fullName evidence="2">Uncharacterized protein</fullName>
    </submittedName>
</protein>
<evidence type="ECO:0000256" key="1">
    <source>
        <dbReference type="SAM" id="MobiDB-lite"/>
    </source>
</evidence>
<dbReference type="VEuPathDB" id="FungiDB:CC1G_10760"/>
<dbReference type="OrthoDB" id="3068288at2759"/>
<name>A8P3C0_COPC7</name>
<reference evidence="2 3" key="1">
    <citation type="journal article" date="2010" name="Proc. Natl. Acad. Sci. U.S.A.">
        <title>Insights into evolution of multicellular fungi from the assembled chromosomes of the mushroom Coprinopsis cinerea (Coprinus cinereus).</title>
        <authorList>
            <person name="Stajich J.E."/>
            <person name="Wilke S.K."/>
            <person name="Ahren D."/>
            <person name="Au C.H."/>
            <person name="Birren B.W."/>
            <person name="Borodovsky M."/>
            <person name="Burns C."/>
            <person name="Canback B."/>
            <person name="Casselton L.A."/>
            <person name="Cheng C.K."/>
            <person name="Deng J."/>
            <person name="Dietrich F.S."/>
            <person name="Fargo D.C."/>
            <person name="Farman M.L."/>
            <person name="Gathman A.C."/>
            <person name="Goldberg J."/>
            <person name="Guigo R."/>
            <person name="Hoegger P.J."/>
            <person name="Hooker J.B."/>
            <person name="Huggins A."/>
            <person name="James T.Y."/>
            <person name="Kamada T."/>
            <person name="Kilaru S."/>
            <person name="Kodira C."/>
            <person name="Kues U."/>
            <person name="Kupfer D."/>
            <person name="Kwan H.S."/>
            <person name="Lomsadze A."/>
            <person name="Li W."/>
            <person name="Lilly W.W."/>
            <person name="Ma L.J."/>
            <person name="Mackey A.J."/>
            <person name="Manning G."/>
            <person name="Martin F."/>
            <person name="Muraguchi H."/>
            <person name="Natvig D.O."/>
            <person name="Palmerini H."/>
            <person name="Ramesh M.A."/>
            <person name="Rehmeyer C.J."/>
            <person name="Roe B.A."/>
            <person name="Shenoy N."/>
            <person name="Stanke M."/>
            <person name="Ter-Hovhannisyan V."/>
            <person name="Tunlid A."/>
            <person name="Velagapudi R."/>
            <person name="Vision T.J."/>
            <person name="Zeng Q."/>
            <person name="Zolan M.E."/>
            <person name="Pukkila P.J."/>
        </authorList>
    </citation>
    <scope>NUCLEOTIDE SEQUENCE [LARGE SCALE GENOMIC DNA]</scope>
    <source>
        <strain evidence="3">Okayama-7 / 130 / ATCC MYA-4618 / FGSC 9003</strain>
    </source>
</reference>
<organism evidence="2 3">
    <name type="scientific">Coprinopsis cinerea (strain Okayama-7 / 130 / ATCC MYA-4618 / FGSC 9003)</name>
    <name type="common">Inky cap fungus</name>
    <name type="synonym">Hormographiella aspergillata</name>
    <dbReference type="NCBI Taxonomy" id="240176"/>
    <lineage>
        <taxon>Eukaryota</taxon>
        <taxon>Fungi</taxon>
        <taxon>Dikarya</taxon>
        <taxon>Basidiomycota</taxon>
        <taxon>Agaricomycotina</taxon>
        <taxon>Agaricomycetes</taxon>
        <taxon>Agaricomycetidae</taxon>
        <taxon>Agaricales</taxon>
        <taxon>Agaricineae</taxon>
        <taxon>Psathyrellaceae</taxon>
        <taxon>Coprinopsis</taxon>
    </lineage>
</organism>